<evidence type="ECO:0000259" key="3">
    <source>
        <dbReference type="PROSITE" id="PS51319"/>
    </source>
</evidence>
<dbReference type="Pfam" id="PF08711">
    <property type="entry name" value="Med26"/>
    <property type="match status" value="1"/>
</dbReference>
<feature type="region of interest" description="Disordered" evidence="2">
    <location>
        <begin position="363"/>
        <end position="447"/>
    </location>
</feature>
<feature type="compositionally biased region" description="Polar residues" evidence="2">
    <location>
        <begin position="168"/>
        <end position="180"/>
    </location>
</feature>
<feature type="domain" description="TFIIS N-terminal" evidence="3">
    <location>
        <begin position="73"/>
        <end position="153"/>
    </location>
</feature>
<keyword evidence="1" id="KW-0539">Nucleus</keyword>
<feature type="region of interest" description="Disordered" evidence="2">
    <location>
        <begin position="960"/>
        <end position="1000"/>
    </location>
</feature>
<dbReference type="PANTHER" id="PTHR47292">
    <property type="entry name" value="TRANSCRIPTION ELONGATION FACTOR (TFIIS) FAMILY PROTEIN-RELATED"/>
    <property type="match status" value="1"/>
</dbReference>
<feature type="compositionally biased region" description="Polar residues" evidence="2">
    <location>
        <begin position="693"/>
        <end position="704"/>
    </location>
</feature>
<accession>A0AAV5JT62</accession>
<feature type="compositionally biased region" description="Low complexity" evidence="2">
    <location>
        <begin position="736"/>
        <end position="758"/>
    </location>
</feature>
<comment type="caution">
    <text evidence="4">The sequence shown here is derived from an EMBL/GenBank/DDBJ whole genome shotgun (WGS) entry which is preliminary data.</text>
</comment>
<evidence type="ECO:0000313" key="4">
    <source>
        <dbReference type="EMBL" id="GKV17829.1"/>
    </source>
</evidence>
<feature type="compositionally biased region" description="Polar residues" evidence="2">
    <location>
        <begin position="257"/>
        <end position="268"/>
    </location>
</feature>
<dbReference type="InterPro" id="IPR017923">
    <property type="entry name" value="TFIIS_N"/>
</dbReference>
<feature type="region of interest" description="Disordered" evidence="2">
    <location>
        <begin position="774"/>
        <end position="800"/>
    </location>
</feature>
<gene>
    <name evidence="4" type="ORF">SLEP1_g28287</name>
</gene>
<dbReference type="Proteomes" id="UP001054252">
    <property type="component" value="Unassembled WGS sequence"/>
</dbReference>
<dbReference type="AlphaFoldDB" id="A0AAV5JT62"/>
<organism evidence="4 5">
    <name type="scientific">Rubroshorea leprosula</name>
    <dbReference type="NCBI Taxonomy" id="152421"/>
    <lineage>
        <taxon>Eukaryota</taxon>
        <taxon>Viridiplantae</taxon>
        <taxon>Streptophyta</taxon>
        <taxon>Embryophyta</taxon>
        <taxon>Tracheophyta</taxon>
        <taxon>Spermatophyta</taxon>
        <taxon>Magnoliopsida</taxon>
        <taxon>eudicotyledons</taxon>
        <taxon>Gunneridae</taxon>
        <taxon>Pentapetalae</taxon>
        <taxon>rosids</taxon>
        <taxon>malvids</taxon>
        <taxon>Malvales</taxon>
        <taxon>Dipterocarpaceae</taxon>
        <taxon>Rubroshorea</taxon>
    </lineage>
</organism>
<proteinExistence type="predicted"/>
<feature type="region of interest" description="Disordered" evidence="2">
    <location>
        <begin position="486"/>
        <end position="548"/>
    </location>
</feature>
<dbReference type="InterPro" id="IPR035441">
    <property type="entry name" value="TFIIS/LEDGF_dom_sf"/>
</dbReference>
<comment type="subcellular location">
    <subcellularLocation>
        <location evidence="1">Nucleus</location>
    </subcellularLocation>
</comment>
<feature type="region of interest" description="Disordered" evidence="2">
    <location>
        <begin position="163"/>
        <end position="277"/>
    </location>
</feature>
<sequence>MTLEDFFTLTEMKDGLTAPSRVEELVTAMKSEKDSVVKNVSDATRQWTAVASTIAATDNKDCLDLFVQLDGLWFIDRWLRDAQEFGHDAGESFIEESITALLRALEKLNIDNERSISSGICITVKKLLDQNSSRVQDRARVLLSSWNQHRFSDAFNSSVEHSGALVDNGNTDNVTCTGESSRPDCSDTDAPLSKGSSTEETNGLVAAKAGNLPSGSQDGLQPERSRDSQSESSKGELPSRISSDHTAGEDKSPKPVQENSSTEENLPTGTGEGTASIETCGYVVSKQENEVSGLQKLDELSSNEKQKSGVAASAHIKVEHGVSSGAAVARADEIVIEAKLQNNADANKNDCLEATASEVRTPVSKLESVMDDMEVDHGTSLFKTKGQDKESPTDRLQGSSGNNFSNGKPEDLDTSVSRMEETGVADEDEEHSSDGGKILRSLSNYSKQEMVSKGTSDIGLEYDALEVARKVAQEVEREVVGCQEPLRSSENIAEGGIRMPDSPASMSGKQESAPEVQPKEVSAGHDHSAEIHTGEGRTISSGNVGIEPENAMCDAESSQLAVTQEPEPSSEKSLCDFDLNQEVCSDDMGHPVTSLSTPISVVSASKAAVASGLPAAPLQFEGSLGWKGSAATSAFRPASPRRNSDGDKMLYFGDTSSSSKHRSDCLVIDLNVAEGGDDKATDLMLGKKMTASSGLLSAESSQEASPGRSERFNLDLNRTSEDGDVPLSELRVDKQSFPNRNSHHSPSPASSLSSMQPSLKNIDLNDRPIIQMDSSDQASYHGRSTQNLNAYGGPKPDDPVISIMGTRVEVNRKDFISDIPSLPNGKVLDAAANTNVARTGSIVALGPTVPYSHSPVMGYNGLATPPTMNFSSAMYGAGSSIPYMVDSRGAPVVPQIVSSTIPSYSQPPFIMSMNGASLSLNGAVSSRPNFNLNPDFAMEVGNRDPMGLRQPFLTGQMRSIEDQMRVNPQPSSSGVGEKRKEPDGGWESYPFNDRQQFPWK</sequence>
<feature type="compositionally biased region" description="Basic and acidic residues" evidence="2">
    <location>
        <begin position="242"/>
        <end position="253"/>
    </location>
</feature>
<keyword evidence="5" id="KW-1185">Reference proteome</keyword>
<feature type="compositionally biased region" description="Polar residues" evidence="2">
    <location>
        <begin position="394"/>
        <end position="406"/>
    </location>
</feature>
<evidence type="ECO:0000256" key="1">
    <source>
        <dbReference type="PROSITE-ProRule" id="PRU00649"/>
    </source>
</evidence>
<evidence type="ECO:0000256" key="2">
    <source>
        <dbReference type="SAM" id="MobiDB-lite"/>
    </source>
</evidence>
<dbReference type="Gene3D" id="1.20.930.10">
    <property type="entry name" value="Conserved domain common to transcription factors TFIIS, elongin A, CRSP70"/>
    <property type="match status" value="1"/>
</dbReference>
<protein>
    <recommendedName>
        <fullName evidence="3">TFIIS N-terminal domain-containing protein</fullName>
    </recommendedName>
</protein>
<feature type="region of interest" description="Disordered" evidence="2">
    <location>
        <begin position="554"/>
        <end position="573"/>
    </location>
</feature>
<dbReference type="PANTHER" id="PTHR47292:SF1">
    <property type="entry name" value="TRANSCRIPTION ELONGATION FACTOR (TFIIS) FAMILY PROTEIN"/>
    <property type="match status" value="1"/>
</dbReference>
<feature type="compositionally biased region" description="Basic and acidic residues" evidence="2">
    <location>
        <begin position="708"/>
        <end position="721"/>
    </location>
</feature>
<reference evidence="4 5" key="1">
    <citation type="journal article" date="2021" name="Commun. Biol.">
        <title>The genome of Shorea leprosula (Dipterocarpaceae) highlights the ecological relevance of drought in aseasonal tropical rainforests.</title>
        <authorList>
            <person name="Ng K.K.S."/>
            <person name="Kobayashi M.J."/>
            <person name="Fawcett J.A."/>
            <person name="Hatakeyama M."/>
            <person name="Paape T."/>
            <person name="Ng C.H."/>
            <person name="Ang C.C."/>
            <person name="Tnah L.H."/>
            <person name="Lee C.T."/>
            <person name="Nishiyama T."/>
            <person name="Sese J."/>
            <person name="O'Brien M.J."/>
            <person name="Copetti D."/>
            <person name="Mohd Noor M.I."/>
            <person name="Ong R.C."/>
            <person name="Putra M."/>
            <person name="Sireger I.Z."/>
            <person name="Indrioko S."/>
            <person name="Kosugi Y."/>
            <person name="Izuno A."/>
            <person name="Isagi Y."/>
            <person name="Lee S.L."/>
            <person name="Shimizu K.K."/>
        </authorList>
    </citation>
    <scope>NUCLEOTIDE SEQUENCE [LARGE SCALE GENOMIC DNA]</scope>
    <source>
        <strain evidence="4">214</strain>
    </source>
</reference>
<feature type="compositionally biased region" description="Polar residues" evidence="2">
    <location>
        <begin position="774"/>
        <end position="789"/>
    </location>
</feature>
<dbReference type="GO" id="GO:0005634">
    <property type="term" value="C:nucleus"/>
    <property type="evidence" value="ECO:0007669"/>
    <property type="project" value="UniProtKB-SubCell"/>
</dbReference>
<name>A0AAV5JT62_9ROSI</name>
<dbReference type="PROSITE" id="PS51319">
    <property type="entry name" value="TFIIS_N"/>
    <property type="match status" value="1"/>
</dbReference>
<evidence type="ECO:0000313" key="5">
    <source>
        <dbReference type="Proteomes" id="UP001054252"/>
    </source>
</evidence>
<feature type="region of interest" description="Disordered" evidence="2">
    <location>
        <begin position="693"/>
        <end position="759"/>
    </location>
</feature>
<dbReference type="EMBL" id="BPVZ01000049">
    <property type="protein sequence ID" value="GKV17829.1"/>
    <property type="molecule type" value="Genomic_DNA"/>
</dbReference>
<feature type="compositionally biased region" description="Basic and acidic residues" evidence="2">
    <location>
        <begin position="522"/>
        <end position="535"/>
    </location>
</feature>
<dbReference type="SUPFAM" id="SSF47676">
    <property type="entry name" value="Conserved domain common to transcription factors TFIIS, elongin A, CRSP70"/>
    <property type="match status" value="1"/>
</dbReference>